<keyword evidence="7 9" id="KW-0234">DNA repair</keyword>
<keyword evidence="10" id="KW-0175">Coiled coil</keyword>
<feature type="coiled-coil region" evidence="10">
    <location>
        <begin position="314"/>
        <end position="355"/>
    </location>
</feature>
<feature type="domain" description="RecF/RecN/SMC N-terminal" evidence="11">
    <location>
        <begin position="2"/>
        <end position="486"/>
    </location>
</feature>
<comment type="similarity">
    <text evidence="2 9">Belongs to the RecN family.</text>
</comment>
<dbReference type="PANTHER" id="PTHR11059">
    <property type="entry name" value="DNA REPAIR PROTEIN RECN"/>
    <property type="match status" value="1"/>
</dbReference>
<dbReference type="GO" id="GO:0006310">
    <property type="term" value="P:DNA recombination"/>
    <property type="evidence" value="ECO:0007669"/>
    <property type="project" value="InterPro"/>
</dbReference>
<dbReference type="CDD" id="cd03241">
    <property type="entry name" value="ABC_RecN"/>
    <property type="match status" value="1"/>
</dbReference>
<dbReference type="Pfam" id="PF02463">
    <property type="entry name" value="SMC_N"/>
    <property type="match status" value="1"/>
</dbReference>
<evidence type="ECO:0000256" key="8">
    <source>
        <dbReference type="ARBA" id="ARBA00033408"/>
    </source>
</evidence>
<dbReference type="InterPro" id="IPR004604">
    <property type="entry name" value="DNA_recomb/repair_RecN"/>
</dbReference>
<dbReference type="GO" id="GO:0009432">
    <property type="term" value="P:SOS response"/>
    <property type="evidence" value="ECO:0007669"/>
    <property type="project" value="TreeGrafter"/>
</dbReference>
<name>A0A6A8MAL4_9FIRM</name>
<evidence type="ECO:0000256" key="5">
    <source>
        <dbReference type="ARBA" id="ARBA00022763"/>
    </source>
</evidence>
<dbReference type="GO" id="GO:0006281">
    <property type="term" value="P:DNA repair"/>
    <property type="evidence" value="ECO:0007669"/>
    <property type="project" value="UniProtKB-KW"/>
</dbReference>
<evidence type="ECO:0000256" key="6">
    <source>
        <dbReference type="ARBA" id="ARBA00022840"/>
    </source>
</evidence>
<reference evidence="12" key="1">
    <citation type="submission" date="2019-09" db="EMBL/GenBank/DDBJ databases">
        <title>In-depth cultivation of the pig gut microbiome towards novel bacterial diversity and tailored functional studies.</title>
        <authorList>
            <person name="Wylensek D."/>
            <person name="Hitch T.C.A."/>
            <person name="Clavel T."/>
        </authorList>
    </citation>
    <scope>NUCLEOTIDE SEQUENCE</scope>
    <source>
        <strain evidence="12">RF-744-FAT-WT-3</strain>
    </source>
</reference>
<comment type="function">
    <text evidence="1 9">May be involved in recombinational repair of damaged DNA.</text>
</comment>
<evidence type="ECO:0000256" key="1">
    <source>
        <dbReference type="ARBA" id="ARBA00003618"/>
    </source>
</evidence>
<comment type="caution">
    <text evidence="12">The sequence shown here is derived from an EMBL/GenBank/DDBJ whole genome shotgun (WGS) entry which is preliminary data.</text>
</comment>
<dbReference type="PIRSF" id="PIRSF003128">
    <property type="entry name" value="RecN"/>
    <property type="match status" value="1"/>
</dbReference>
<dbReference type="InterPro" id="IPR003395">
    <property type="entry name" value="RecF/RecN/SMC_N"/>
</dbReference>
<evidence type="ECO:0000256" key="9">
    <source>
        <dbReference type="PIRNR" id="PIRNR003128"/>
    </source>
</evidence>
<dbReference type="GO" id="GO:0005524">
    <property type="term" value="F:ATP binding"/>
    <property type="evidence" value="ECO:0007669"/>
    <property type="project" value="UniProtKB-KW"/>
</dbReference>
<evidence type="ECO:0000313" key="12">
    <source>
        <dbReference type="EMBL" id="MST68346.1"/>
    </source>
</evidence>
<evidence type="ECO:0000256" key="2">
    <source>
        <dbReference type="ARBA" id="ARBA00009441"/>
    </source>
</evidence>
<dbReference type="Gene3D" id="3.40.50.300">
    <property type="entry name" value="P-loop containing nucleotide triphosphate hydrolases"/>
    <property type="match status" value="2"/>
</dbReference>
<evidence type="ECO:0000256" key="4">
    <source>
        <dbReference type="ARBA" id="ARBA00022741"/>
    </source>
</evidence>
<evidence type="ECO:0000256" key="10">
    <source>
        <dbReference type="SAM" id="Coils"/>
    </source>
</evidence>
<organism evidence="12">
    <name type="scientific">Baileyella intestinalis</name>
    <dbReference type="NCBI Taxonomy" id="2606709"/>
    <lineage>
        <taxon>Bacteria</taxon>
        <taxon>Bacillati</taxon>
        <taxon>Bacillota</taxon>
        <taxon>Clostridia</taxon>
        <taxon>Peptostreptococcales</taxon>
        <taxon>Anaerovoracaceae</taxon>
        <taxon>Baileyella</taxon>
    </lineage>
</organism>
<dbReference type="NCBIfam" id="TIGR00634">
    <property type="entry name" value="recN"/>
    <property type="match status" value="1"/>
</dbReference>
<dbReference type="GO" id="GO:0043590">
    <property type="term" value="C:bacterial nucleoid"/>
    <property type="evidence" value="ECO:0007669"/>
    <property type="project" value="TreeGrafter"/>
</dbReference>
<dbReference type="AlphaFoldDB" id="A0A6A8MAL4"/>
<evidence type="ECO:0000256" key="3">
    <source>
        <dbReference type="ARBA" id="ARBA00021315"/>
    </source>
</evidence>
<dbReference type="EMBL" id="VUNB01000001">
    <property type="protein sequence ID" value="MST68346.1"/>
    <property type="molecule type" value="Genomic_DNA"/>
</dbReference>
<accession>A0A6A8MAL4</accession>
<keyword evidence="6" id="KW-0067">ATP-binding</keyword>
<sequence>MIDFVTIDNFATIRHISFDLGKGFNVITGETGAGKSVLVQAISTALGNRADISMIRRGTSKAVIQIAGEYNGEEVVIQRELLSSGKSHARINGSVVTLAQLREFCQGFAHIHGQYDNQPILNPENHTRMTDRYGHQIIDEPLSQLSALYDRWRKAKGEYDRVIKEEEAGRRQKDYYQFEFDYISQLNLKPGEDEDLENQLQLMKNSARIYEAVEGAHQLLHESEPSASAIIGRCSDLLSSVSRYSPDLEEASRSLNDIYYSLEDVSDTLRRLSDNMDFSGEDMDRISGRLSEIEDAKRKYKMDVDGILAYAEELDQKLQLITNFQEEKDRLKAKMDEAYEELSEKADQISKLRHQIAGKMEKAMISELDDLDFANDEFSIKFTRLPEITATGYDSLEFMISTNPGEPLRPLSETASGGEISRIMLAFRHITGDSDRIDTMIFDEIDTGISGHTALTVGRKMKEISKKHQILCITHLPQIAAYGNENFLIEKDLSTGKSETIITDLDRQGKINMLASLFSGGASGKSAEAAEELMNKVESES</sequence>
<dbReference type="SUPFAM" id="SSF52540">
    <property type="entry name" value="P-loop containing nucleoside triphosphate hydrolases"/>
    <property type="match status" value="1"/>
</dbReference>
<keyword evidence="4" id="KW-0547">Nucleotide-binding</keyword>
<evidence type="ECO:0000256" key="7">
    <source>
        <dbReference type="ARBA" id="ARBA00023204"/>
    </source>
</evidence>
<protein>
    <recommendedName>
        <fullName evidence="3 9">DNA repair protein RecN</fullName>
    </recommendedName>
    <alternativeName>
        <fullName evidence="8 9">Recombination protein N</fullName>
    </alternativeName>
</protein>
<dbReference type="RefSeq" id="WP_154571809.1">
    <property type="nucleotide sequence ID" value="NZ_VUNB01000001.1"/>
</dbReference>
<evidence type="ECO:0000259" key="11">
    <source>
        <dbReference type="Pfam" id="PF02463"/>
    </source>
</evidence>
<keyword evidence="5 9" id="KW-0227">DNA damage</keyword>
<dbReference type="InterPro" id="IPR027417">
    <property type="entry name" value="P-loop_NTPase"/>
</dbReference>
<dbReference type="PANTHER" id="PTHR11059:SF0">
    <property type="entry name" value="DNA REPAIR PROTEIN RECN"/>
    <property type="match status" value="1"/>
</dbReference>
<proteinExistence type="inferred from homology"/>
<gene>
    <name evidence="12" type="primary">recN</name>
    <name evidence="12" type="ORF">FYJ66_01890</name>
</gene>